<dbReference type="InterPro" id="IPR010666">
    <property type="entry name" value="Znf_GRF"/>
</dbReference>
<evidence type="ECO:0000313" key="7">
    <source>
        <dbReference type="EMBL" id="MED6168858.1"/>
    </source>
</evidence>
<keyword evidence="5" id="KW-0812">Transmembrane</keyword>
<proteinExistence type="predicted"/>
<evidence type="ECO:0000256" key="5">
    <source>
        <dbReference type="SAM" id="Phobius"/>
    </source>
</evidence>
<feature type="domain" description="GRF-type" evidence="6">
    <location>
        <begin position="63"/>
        <end position="106"/>
    </location>
</feature>
<gene>
    <name evidence="7" type="ORF">PIB30_015692</name>
</gene>
<keyword evidence="5" id="KW-0472">Membrane</keyword>
<evidence type="ECO:0000259" key="6">
    <source>
        <dbReference type="PROSITE" id="PS51999"/>
    </source>
</evidence>
<reference evidence="7 8" key="1">
    <citation type="journal article" date="2023" name="Plants (Basel)">
        <title>Bridging the Gap: Combining Genomics and Transcriptomics Approaches to Understand Stylosanthes scabra, an Orphan Legume from the Brazilian Caatinga.</title>
        <authorList>
            <person name="Ferreira-Neto J.R.C."/>
            <person name="da Silva M.D."/>
            <person name="Binneck E."/>
            <person name="de Melo N.F."/>
            <person name="da Silva R.H."/>
            <person name="de Melo A.L.T.M."/>
            <person name="Pandolfi V."/>
            <person name="Bustamante F.O."/>
            <person name="Brasileiro-Vidal A.C."/>
            <person name="Benko-Iseppon A.M."/>
        </authorList>
    </citation>
    <scope>NUCLEOTIDE SEQUENCE [LARGE SCALE GENOMIC DNA]</scope>
    <source>
        <tissue evidence="7">Leaves</tissue>
    </source>
</reference>
<evidence type="ECO:0000256" key="1">
    <source>
        <dbReference type="ARBA" id="ARBA00022723"/>
    </source>
</evidence>
<keyword evidence="2 4" id="KW-0863">Zinc-finger</keyword>
<dbReference type="Proteomes" id="UP001341840">
    <property type="component" value="Unassembled WGS sequence"/>
</dbReference>
<feature type="transmembrane region" description="Helical" evidence="5">
    <location>
        <begin position="158"/>
        <end position="177"/>
    </location>
</feature>
<keyword evidence="3" id="KW-0862">Zinc</keyword>
<evidence type="ECO:0000313" key="8">
    <source>
        <dbReference type="Proteomes" id="UP001341840"/>
    </source>
</evidence>
<keyword evidence="5" id="KW-1133">Transmembrane helix</keyword>
<organism evidence="7 8">
    <name type="scientific">Stylosanthes scabra</name>
    <dbReference type="NCBI Taxonomy" id="79078"/>
    <lineage>
        <taxon>Eukaryota</taxon>
        <taxon>Viridiplantae</taxon>
        <taxon>Streptophyta</taxon>
        <taxon>Embryophyta</taxon>
        <taxon>Tracheophyta</taxon>
        <taxon>Spermatophyta</taxon>
        <taxon>Magnoliopsida</taxon>
        <taxon>eudicotyledons</taxon>
        <taxon>Gunneridae</taxon>
        <taxon>Pentapetalae</taxon>
        <taxon>rosids</taxon>
        <taxon>fabids</taxon>
        <taxon>Fabales</taxon>
        <taxon>Fabaceae</taxon>
        <taxon>Papilionoideae</taxon>
        <taxon>50 kb inversion clade</taxon>
        <taxon>dalbergioids sensu lato</taxon>
        <taxon>Dalbergieae</taxon>
        <taxon>Pterocarpus clade</taxon>
        <taxon>Stylosanthes</taxon>
    </lineage>
</organism>
<dbReference type="EMBL" id="JASCZI010151078">
    <property type="protein sequence ID" value="MED6168858.1"/>
    <property type="molecule type" value="Genomic_DNA"/>
</dbReference>
<evidence type="ECO:0000256" key="3">
    <source>
        <dbReference type="ARBA" id="ARBA00022833"/>
    </source>
</evidence>
<evidence type="ECO:0000256" key="2">
    <source>
        <dbReference type="ARBA" id="ARBA00022771"/>
    </source>
</evidence>
<sequence length="179" mass="19356">MGLTGPRTLQNVVVATSSSSSFPFQLLKTLRNPRSWSGTCGSGKSGAGGEWIRRKKKFAAPRCNCGAYAILFHSSTSGNPNRLFFGCSNFKTSTLHCRYFAWLDEYVASFAVNEAASTGQVSEPMYPMMKLEEKLLALESLVAKMKIGNKGSATSNCLGVGFFLLGIALTIGFLALFRV</sequence>
<name>A0ABU6VA97_9FABA</name>
<dbReference type="Pfam" id="PF06839">
    <property type="entry name" value="Zn_ribbon_GRF"/>
    <property type="match status" value="1"/>
</dbReference>
<keyword evidence="8" id="KW-1185">Reference proteome</keyword>
<protein>
    <recommendedName>
        <fullName evidence="6">GRF-type domain-containing protein</fullName>
    </recommendedName>
</protein>
<accession>A0ABU6VA97</accession>
<comment type="caution">
    <text evidence="7">The sequence shown here is derived from an EMBL/GenBank/DDBJ whole genome shotgun (WGS) entry which is preliminary data.</text>
</comment>
<dbReference type="PROSITE" id="PS51999">
    <property type="entry name" value="ZF_GRF"/>
    <property type="match status" value="1"/>
</dbReference>
<evidence type="ECO:0000256" key="4">
    <source>
        <dbReference type="PROSITE-ProRule" id="PRU01343"/>
    </source>
</evidence>
<keyword evidence="1" id="KW-0479">Metal-binding</keyword>